<dbReference type="Proteomes" id="UP000054845">
    <property type="component" value="Unassembled WGS sequence"/>
</dbReference>
<keyword evidence="2" id="KW-1185">Reference proteome</keyword>
<reference evidence="1 2" key="1">
    <citation type="submission" date="2014-09" db="EMBL/GenBank/DDBJ databases">
        <authorList>
            <person name="Magalhaes I.L.F."/>
            <person name="Oliveira U."/>
            <person name="Santos F.R."/>
            <person name="Vidigal T.H.D.A."/>
            <person name="Brescovit A.D."/>
            <person name="Santos A.J."/>
        </authorList>
    </citation>
    <scope>NUCLEOTIDE SEQUENCE [LARGE SCALE GENOMIC DNA]</scope>
</reference>
<evidence type="ECO:0000313" key="1">
    <source>
        <dbReference type="EMBL" id="CEH16409.1"/>
    </source>
</evidence>
<protein>
    <submittedName>
        <fullName evidence="1">Uncharacterized protein</fullName>
    </submittedName>
</protein>
<organism evidence="1 2">
    <name type="scientific">Ceraceosorus bombacis</name>
    <dbReference type="NCBI Taxonomy" id="401625"/>
    <lineage>
        <taxon>Eukaryota</taxon>
        <taxon>Fungi</taxon>
        <taxon>Dikarya</taxon>
        <taxon>Basidiomycota</taxon>
        <taxon>Ustilaginomycotina</taxon>
        <taxon>Exobasidiomycetes</taxon>
        <taxon>Ceraceosorales</taxon>
        <taxon>Ceraceosoraceae</taxon>
        <taxon>Ceraceosorus</taxon>
    </lineage>
</organism>
<proteinExistence type="predicted"/>
<dbReference type="EMBL" id="CCYA01000278">
    <property type="protein sequence ID" value="CEH16409.1"/>
    <property type="molecule type" value="Genomic_DNA"/>
</dbReference>
<accession>A0A0P1BKS9</accession>
<dbReference type="AlphaFoldDB" id="A0A0P1BKS9"/>
<sequence>MCSRWQVTVEWRLATALAMAKFHFLSLVVPPSIFSLPHTLTILSSSETLVALLDSFSTSSLQHPRQVVNQL</sequence>
<name>A0A0P1BKS9_9BASI</name>
<evidence type="ECO:0000313" key="2">
    <source>
        <dbReference type="Proteomes" id="UP000054845"/>
    </source>
</evidence>